<evidence type="ECO:0000256" key="1">
    <source>
        <dbReference type="SAM" id="Coils"/>
    </source>
</evidence>
<gene>
    <name evidence="4" type="ORF">IFM89_003687</name>
</gene>
<dbReference type="PROSITE" id="PS50030">
    <property type="entry name" value="UBA"/>
    <property type="match status" value="1"/>
</dbReference>
<keyword evidence="5" id="KW-1185">Reference proteome</keyword>
<name>A0A835ITN8_9MAGN</name>
<feature type="non-terminal residue" evidence="4">
    <location>
        <position position="874"/>
    </location>
</feature>
<feature type="region of interest" description="Disordered" evidence="2">
    <location>
        <begin position="563"/>
        <end position="583"/>
    </location>
</feature>
<feature type="domain" description="UBA" evidence="3">
    <location>
        <begin position="387"/>
        <end position="416"/>
    </location>
</feature>
<sequence length="874" mass="99172">ENHEDLEISWALARSNFAAAGDHRKGVGKRAKRSLDSSGLVREEEGEMGAKKKGIDVMEEKMKMEKEVAESRCVKLSNEIEVKKKEIVDVREKLQEMEVKKIGLEDEIWEHKRMCNELKEKVIHLEEDYKVVCERERRSQRIETLNMRKDGAKNEIEVWKRRINELETNRGMKTISLPQVKIKEEGANCDAKRCAENKIEVPKRRFREQATNCGLKSVGFPKVNVKEEALNCDPKVYASGNSDFASPFSAKAGRITQLAEERKKNETIQRLIPTEFNNTGKGISLSHANIRKEENEINVSFLQVGRRLCMQGSDNKFELRMLLDMKPTNSEHAMCAEQQFMEIEEFVVVVVLALHDYTHIRTVKDLMGSGSGCKLMAAAKSKGRLGFSDDEILQKVIQMGFDRSHFIDSLHNRVQNEVVKPREEGLPNVTFEYSSANASSSSAGRLCAAKFDLSCPEKLRRITLLSNPSKWGVEIYPATIRNQIRSRIVKEVESGSQVRRSRAWAQLRTEAINEMKRAILTVLISIDYCSKPVASSNETPRVQLQHQLAPRSAPPLLSRRTIAQRARRERERLSSSTTSQGMQQPFKDIRIHLSPTVTPNRKTLARRVRSDRDKMARLPSSTLIKRGCVPPSTHRPHCYAPVVEGSLSAQNGNKKNGKDIVYDLAPQPRHYTITYLVGSSSKGDCTRENEVFFREQIKDVSTFDPPITPSERCNERANCTAGDVFGVEMRNSFDSSYGKKSHKDPYKNASFNKGDFGVLANGVRCGGPDVAMENGSTVAISFKHLLNDVTHQIGLPLPIYDAVFRFGRYESWVDIQTLTFITSKKRCFGDPSISQNGSDEVAARRSIEYLRSIYHFDLIDFNSRELCQMRLRNQ</sequence>
<organism evidence="4 5">
    <name type="scientific">Coptis chinensis</name>
    <dbReference type="NCBI Taxonomy" id="261450"/>
    <lineage>
        <taxon>Eukaryota</taxon>
        <taxon>Viridiplantae</taxon>
        <taxon>Streptophyta</taxon>
        <taxon>Embryophyta</taxon>
        <taxon>Tracheophyta</taxon>
        <taxon>Spermatophyta</taxon>
        <taxon>Magnoliopsida</taxon>
        <taxon>Ranunculales</taxon>
        <taxon>Ranunculaceae</taxon>
        <taxon>Coptidoideae</taxon>
        <taxon>Coptis</taxon>
    </lineage>
</organism>
<comment type="caution">
    <text evidence="4">The sequence shown here is derived from an EMBL/GenBank/DDBJ whole genome shotgun (WGS) entry which is preliminary data.</text>
</comment>
<reference evidence="4 5" key="1">
    <citation type="submission" date="2020-10" db="EMBL/GenBank/DDBJ databases">
        <title>The Coptis chinensis genome and diversification of protoberbering-type alkaloids.</title>
        <authorList>
            <person name="Wang B."/>
            <person name="Shu S."/>
            <person name="Song C."/>
            <person name="Liu Y."/>
        </authorList>
    </citation>
    <scope>NUCLEOTIDE SEQUENCE [LARGE SCALE GENOMIC DNA]</scope>
    <source>
        <strain evidence="4">HL-2020</strain>
        <tissue evidence="4">Leaf</tissue>
    </source>
</reference>
<proteinExistence type="predicted"/>
<evidence type="ECO:0000256" key="2">
    <source>
        <dbReference type="SAM" id="MobiDB-lite"/>
    </source>
</evidence>
<accession>A0A835ITN8</accession>
<dbReference type="EMBL" id="JADFTS010000001">
    <property type="protein sequence ID" value="KAF9623655.1"/>
    <property type="molecule type" value="Genomic_DNA"/>
</dbReference>
<feature type="region of interest" description="Disordered" evidence="2">
    <location>
        <begin position="23"/>
        <end position="49"/>
    </location>
</feature>
<protein>
    <recommendedName>
        <fullName evidence="3">UBA domain-containing protein</fullName>
    </recommendedName>
</protein>
<evidence type="ECO:0000313" key="4">
    <source>
        <dbReference type="EMBL" id="KAF9623655.1"/>
    </source>
</evidence>
<dbReference type="AlphaFoldDB" id="A0A835ITN8"/>
<dbReference type="InterPro" id="IPR015940">
    <property type="entry name" value="UBA"/>
</dbReference>
<feature type="coiled-coil region" evidence="1">
    <location>
        <begin position="59"/>
        <end position="169"/>
    </location>
</feature>
<evidence type="ECO:0000259" key="3">
    <source>
        <dbReference type="PROSITE" id="PS50030"/>
    </source>
</evidence>
<keyword evidence="1" id="KW-0175">Coiled coil</keyword>
<dbReference type="Proteomes" id="UP000631114">
    <property type="component" value="Unassembled WGS sequence"/>
</dbReference>
<evidence type="ECO:0000313" key="5">
    <source>
        <dbReference type="Proteomes" id="UP000631114"/>
    </source>
</evidence>